<dbReference type="GeneID" id="20345245"/>
<proteinExistence type="predicted"/>
<reference evidence="3" key="4">
    <citation type="journal article" date="2015" name="G3 (Bethesda)">
        <title>Genome sequences of three phytopathogenic species of the Magnaporthaceae family of fungi.</title>
        <authorList>
            <person name="Okagaki L.H."/>
            <person name="Nunes C.C."/>
            <person name="Sailsbery J."/>
            <person name="Clay B."/>
            <person name="Brown D."/>
            <person name="John T."/>
            <person name="Oh Y."/>
            <person name="Young N."/>
            <person name="Fitzgerald M."/>
            <person name="Haas B.J."/>
            <person name="Zeng Q."/>
            <person name="Young S."/>
            <person name="Adiconis X."/>
            <person name="Fan L."/>
            <person name="Levin J.Z."/>
            <person name="Mitchell T.K."/>
            <person name="Okubara P.A."/>
            <person name="Farman M.L."/>
            <person name="Kohn L.M."/>
            <person name="Birren B."/>
            <person name="Ma L.-J."/>
            <person name="Dean R.A."/>
        </authorList>
    </citation>
    <scope>NUCLEOTIDE SEQUENCE</scope>
    <source>
        <strain evidence="3">R3-111a-1</strain>
    </source>
</reference>
<gene>
    <name evidence="3" type="primary">20345245</name>
    <name evidence="2" type="ORF">GGTG_04787</name>
</gene>
<dbReference type="EnsemblFungi" id="EJT79703">
    <property type="protein sequence ID" value="EJT79703"/>
    <property type="gene ID" value="GGTG_04787"/>
</dbReference>
<sequence length="81" mass="8244">MDGAGGLVMEGGTSWNWKMAPTAAAAGDLVPVTRSLPQHGPFPCPCFPVENHGGMLEEAARSTSEGGQKKGGGARAHVLLS</sequence>
<reference evidence="3" key="5">
    <citation type="submission" date="2018-04" db="UniProtKB">
        <authorList>
            <consortium name="EnsemblFungi"/>
        </authorList>
    </citation>
    <scope>IDENTIFICATION</scope>
    <source>
        <strain evidence="3">R3-111a-1</strain>
    </source>
</reference>
<reference evidence="2" key="3">
    <citation type="submission" date="2010-09" db="EMBL/GenBank/DDBJ databases">
        <title>Annotation of Gaeumannomyces graminis var. tritici R3-111a-1.</title>
        <authorList>
            <consortium name="The Broad Institute Genome Sequencing Platform"/>
            <person name="Ma L.-J."/>
            <person name="Dead R."/>
            <person name="Young S.K."/>
            <person name="Zeng Q."/>
            <person name="Gargeya S."/>
            <person name="Fitzgerald M."/>
            <person name="Haas B."/>
            <person name="Abouelleil A."/>
            <person name="Alvarado L."/>
            <person name="Arachchi H.M."/>
            <person name="Berlin A."/>
            <person name="Brown A."/>
            <person name="Chapman S.B."/>
            <person name="Chen Z."/>
            <person name="Dunbar C."/>
            <person name="Freedman E."/>
            <person name="Gearin G."/>
            <person name="Gellesch M."/>
            <person name="Goldberg J."/>
            <person name="Griggs A."/>
            <person name="Gujja S."/>
            <person name="Heiman D."/>
            <person name="Howarth C."/>
            <person name="Larson L."/>
            <person name="Lui A."/>
            <person name="MacDonald P.J.P."/>
            <person name="Mehta T."/>
            <person name="Montmayeur A."/>
            <person name="Murphy C."/>
            <person name="Neiman D."/>
            <person name="Pearson M."/>
            <person name="Priest M."/>
            <person name="Roberts A."/>
            <person name="Saif S."/>
            <person name="Shea T."/>
            <person name="Shenoy N."/>
            <person name="Sisk P."/>
            <person name="Stolte C."/>
            <person name="Sykes S."/>
            <person name="Yandava C."/>
            <person name="Wortman J."/>
            <person name="Nusbaum C."/>
            <person name="Birren B."/>
        </authorList>
    </citation>
    <scope>NUCLEOTIDE SEQUENCE</scope>
    <source>
        <strain evidence="2">R3-111a-1</strain>
    </source>
</reference>
<dbReference type="Proteomes" id="UP000006039">
    <property type="component" value="Unassembled WGS sequence"/>
</dbReference>
<dbReference type="EMBL" id="GL385396">
    <property type="protein sequence ID" value="EJT79703.1"/>
    <property type="molecule type" value="Genomic_DNA"/>
</dbReference>
<reference evidence="4" key="1">
    <citation type="submission" date="2010-07" db="EMBL/GenBank/DDBJ databases">
        <title>The genome sequence of Gaeumannomyces graminis var. tritici strain R3-111a-1.</title>
        <authorList>
            <consortium name="The Broad Institute Genome Sequencing Platform"/>
            <person name="Ma L.-J."/>
            <person name="Dead R."/>
            <person name="Young S."/>
            <person name="Zeng Q."/>
            <person name="Koehrsen M."/>
            <person name="Alvarado L."/>
            <person name="Berlin A."/>
            <person name="Chapman S.B."/>
            <person name="Chen Z."/>
            <person name="Freedman E."/>
            <person name="Gellesch M."/>
            <person name="Goldberg J."/>
            <person name="Griggs A."/>
            <person name="Gujja S."/>
            <person name="Heilman E.R."/>
            <person name="Heiman D."/>
            <person name="Hepburn T."/>
            <person name="Howarth C."/>
            <person name="Jen D."/>
            <person name="Larson L."/>
            <person name="Mehta T."/>
            <person name="Neiman D."/>
            <person name="Pearson M."/>
            <person name="Roberts A."/>
            <person name="Saif S."/>
            <person name="Shea T."/>
            <person name="Shenoy N."/>
            <person name="Sisk P."/>
            <person name="Stolte C."/>
            <person name="Sykes S."/>
            <person name="Walk T."/>
            <person name="White J."/>
            <person name="Yandava C."/>
            <person name="Haas B."/>
            <person name="Nusbaum C."/>
            <person name="Birren B."/>
        </authorList>
    </citation>
    <scope>NUCLEOTIDE SEQUENCE [LARGE SCALE GENOMIC DNA]</scope>
    <source>
        <strain evidence="4">R3-111a-1</strain>
    </source>
</reference>
<dbReference type="RefSeq" id="XP_009220848.1">
    <property type="nucleotide sequence ID" value="XM_009222584.1"/>
</dbReference>
<name>J3NU36_GAET3</name>
<protein>
    <submittedName>
        <fullName evidence="2 3">Uncharacterized protein</fullName>
    </submittedName>
</protein>
<feature type="region of interest" description="Disordered" evidence="1">
    <location>
        <begin position="59"/>
        <end position="81"/>
    </location>
</feature>
<evidence type="ECO:0000256" key="1">
    <source>
        <dbReference type="SAM" id="MobiDB-lite"/>
    </source>
</evidence>
<evidence type="ECO:0000313" key="2">
    <source>
        <dbReference type="EMBL" id="EJT79703.1"/>
    </source>
</evidence>
<dbReference type="VEuPathDB" id="FungiDB:GGTG_04787"/>
<organism evidence="2">
    <name type="scientific">Gaeumannomyces tritici (strain R3-111a-1)</name>
    <name type="common">Wheat and barley take-all root rot fungus</name>
    <name type="synonym">Gaeumannomyces graminis var. tritici</name>
    <dbReference type="NCBI Taxonomy" id="644352"/>
    <lineage>
        <taxon>Eukaryota</taxon>
        <taxon>Fungi</taxon>
        <taxon>Dikarya</taxon>
        <taxon>Ascomycota</taxon>
        <taxon>Pezizomycotina</taxon>
        <taxon>Sordariomycetes</taxon>
        <taxon>Sordariomycetidae</taxon>
        <taxon>Magnaporthales</taxon>
        <taxon>Magnaporthaceae</taxon>
        <taxon>Gaeumannomyces</taxon>
    </lineage>
</organism>
<evidence type="ECO:0000313" key="3">
    <source>
        <dbReference type="EnsemblFungi" id="EJT79703"/>
    </source>
</evidence>
<reference evidence="2" key="2">
    <citation type="submission" date="2010-07" db="EMBL/GenBank/DDBJ databases">
        <authorList>
            <consortium name="The Broad Institute Genome Sequencing Platform"/>
            <consortium name="Broad Institute Genome Sequencing Center for Infectious Disease"/>
            <person name="Ma L.-J."/>
            <person name="Dead R."/>
            <person name="Young S."/>
            <person name="Zeng Q."/>
            <person name="Koehrsen M."/>
            <person name="Alvarado L."/>
            <person name="Berlin A."/>
            <person name="Chapman S.B."/>
            <person name="Chen Z."/>
            <person name="Freedman E."/>
            <person name="Gellesch M."/>
            <person name="Goldberg J."/>
            <person name="Griggs A."/>
            <person name="Gujja S."/>
            <person name="Heilman E.R."/>
            <person name="Heiman D."/>
            <person name="Hepburn T."/>
            <person name="Howarth C."/>
            <person name="Jen D."/>
            <person name="Larson L."/>
            <person name="Mehta T."/>
            <person name="Neiman D."/>
            <person name="Pearson M."/>
            <person name="Roberts A."/>
            <person name="Saif S."/>
            <person name="Shea T."/>
            <person name="Shenoy N."/>
            <person name="Sisk P."/>
            <person name="Stolte C."/>
            <person name="Sykes S."/>
            <person name="Walk T."/>
            <person name="White J."/>
            <person name="Yandava C."/>
            <person name="Haas B."/>
            <person name="Nusbaum C."/>
            <person name="Birren B."/>
        </authorList>
    </citation>
    <scope>NUCLEOTIDE SEQUENCE</scope>
    <source>
        <strain evidence="2">R3-111a-1</strain>
    </source>
</reference>
<keyword evidence="4" id="KW-1185">Reference proteome</keyword>
<dbReference type="HOGENOM" id="CLU_2574017_0_0_1"/>
<evidence type="ECO:0000313" key="4">
    <source>
        <dbReference type="Proteomes" id="UP000006039"/>
    </source>
</evidence>
<accession>J3NU36</accession>
<dbReference type="AlphaFoldDB" id="J3NU36"/>